<evidence type="ECO:0000313" key="2">
    <source>
        <dbReference type="Proteomes" id="UP000799324"/>
    </source>
</evidence>
<reference evidence="1" key="1">
    <citation type="journal article" date="2020" name="Stud. Mycol.">
        <title>101 Dothideomycetes genomes: a test case for predicting lifestyles and emergence of pathogens.</title>
        <authorList>
            <person name="Haridas S."/>
            <person name="Albert R."/>
            <person name="Binder M."/>
            <person name="Bloem J."/>
            <person name="Labutti K."/>
            <person name="Salamov A."/>
            <person name="Andreopoulos B."/>
            <person name="Baker S."/>
            <person name="Barry K."/>
            <person name="Bills G."/>
            <person name="Bluhm B."/>
            <person name="Cannon C."/>
            <person name="Castanera R."/>
            <person name="Culley D."/>
            <person name="Daum C."/>
            <person name="Ezra D."/>
            <person name="Gonzalez J."/>
            <person name="Henrissat B."/>
            <person name="Kuo A."/>
            <person name="Liang C."/>
            <person name="Lipzen A."/>
            <person name="Lutzoni F."/>
            <person name="Magnuson J."/>
            <person name="Mondo S."/>
            <person name="Nolan M."/>
            <person name="Ohm R."/>
            <person name="Pangilinan J."/>
            <person name="Park H.-J."/>
            <person name="Ramirez L."/>
            <person name="Alfaro M."/>
            <person name="Sun H."/>
            <person name="Tritt A."/>
            <person name="Yoshinaga Y."/>
            <person name="Zwiers L.-H."/>
            <person name="Turgeon B."/>
            <person name="Goodwin S."/>
            <person name="Spatafora J."/>
            <person name="Crous P."/>
            <person name="Grigoriev I."/>
        </authorList>
    </citation>
    <scope>NUCLEOTIDE SEQUENCE</scope>
    <source>
        <strain evidence="1">CBS 122681</strain>
    </source>
</reference>
<dbReference type="Proteomes" id="UP000799324">
    <property type="component" value="Unassembled WGS sequence"/>
</dbReference>
<sequence>MSLSAGAGVDRSVTTIVWGSGAAWGSRWCCRNWLAASWISHAQRTLYPGHFREHAGAAEGVGYGGLWNWIDSDDDNAASGGVLENARAAACCGLTTAKSEA</sequence>
<name>A0A6A6SRT2_9PLEO</name>
<keyword evidence="2" id="KW-1185">Reference proteome</keyword>
<protein>
    <submittedName>
        <fullName evidence="1">Uncharacterized protein</fullName>
    </submittedName>
</protein>
<dbReference type="EMBL" id="MU004453">
    <property type="protein sequence ID" value="KAF2650506.1"/>
    <property type="molecule type" value="Genomic_DNA"/>
</dbReference>
<proteinExistence type="predicted"/>
<accession>A0A6A6SRT2</accession>
<evidence type="ECO:0000313" key="1">
    <source>
        <dbReference type="EMBL" id="KAF2650506.1"/>
    </source>
</evidence>
<dbReference type="AlphaFoldDB" id="A0A6A6SRT2"/>
<organism evidence="1 2">
    <name type="scientific">Lophiostoma macrostomum CBS 122681</name>
    <dbReference type="NCBI Taxonomy" id="1314788"/>
    <lineage>
        <taxon>Eukaryota</taxon>
        <taxon>Fungi</taxon>
        <taxon>Dikarya</taxon>
        <taxon>Ascomycota</taxon>
        <taxon>Pezizomycotina</taxon>
        <taxon>Dothideomycetes</taxon>
        <taxon>Pleosporomycetidae</taxon>
        <taxon>Pleosporales</taxon>
        <taxon>Lophiostomataceae</taxon>
        <taxon>Lophiostoma</taxon>
    </lineage>
</organism>
<gene>
    <name evidence="1" type="ORF">K491DRAFT_130219</name>
</gene>